<dbReference type="Proteomes" id="UP000789901">
    <property type="component" value="Unassembled WGS sequence"/>
</dbReference>
<proteinExistence type="predicted"/>
<evidence type="ECO:0000313" key="2">
    <source>
        <dbReference type="Proteomes" id="UP000789901"/>
    </source>
</evidence>
<gene>
    <name evidence="1" type="ORF">GMARGA_LOCUS19433</name>
</gene>
<feature type="non-terminal residue" evidence="1">
    <location>
        <position position="1"/>
    </location>
</feature>
<evidence type="ECO:0000313" key="1">
    <source>
        <dbReference type="EMBL" id="CAG8778894.1"/>
    </source>
</evidence>
<sequence>ACITGTISKAPNNALSKARAVAVIKASKSNILDSYNVNSIVFCLINISEAATKAVKPNSKHSRNKKCNNWYTGIEY</sequence>
<comment type="caution">
    <text evidence="1">The sequence shown here is derived from an EMBL/GenBank/DDBJ whole genome shotgun (WGS) entry which is preliminary data.</text>
</comment>
<organism evidence="1 2">
    <name type="scientific">Gigaspora margarita</name>
    <dbReference type="NCBI Taxonomy" id="4874"/>
    <lineage>
        <taxon>Eukaryota</taxon>
        <taxon>Fungi</taxon>
        <taxon>Fungi incertae sedis</taxon>
        <taxon>Mucoromycota</taxon>
        <taxon>Glomeromycotina</taxon>
        <taxon>Glomeromycetes</taxon>
        <taxon>Diversisporales</taxon>
        <taxon>Gigasporaceae</taxon>
        <taxon>Gigaspora</taxon>
    </lineage>
</organism>
<reference evidence="1 2" key="1">
    <citation type="submission" date="2021-06" db="EMBL/GenBank/DDBJ databases">
        <authorList>
            <person name="Kallberg Y."/>
            <person name="Tangrot J."/>
            <person name="Rosling A."/>
        </authorList>
    </citation>
    <scope>NUCLEOTIDE SEQUENCE [LARGE SCALE GENOMIC DNA]</scope>
    <source>
        <strain evidence="1 2">120-4 pot B 10/14</strain>
    </source>
</reference>
<protein>
    <submittedName>
        <fullName evidence="1">39424_t:CDS:1</fullName>
    </submittedName>
</protein>
<accession>A0ABN7VJ99</accession>
<keyword evidence="2" id="KW-1185">Reference proteome</keyword>
<dbReference type="EMBL" id="CAJVQB010016216">
    <property type="protein sequence ID" value="CAG8778894.1"/>
    <property type="molecule type" value="Genomic_DNA"/>
</dbReference>
<name>A0ABN7VJ99_GIGMA</name>